<protein>
    <submittedName>
        <fullName evidence="3">Uncharacterized protein</fullName>
    </submittedName>
</protein>
<accession>Q651L9</accession>
<dbReference type="AlphaFoldDB" id="Q651L9"/>
<gene>
    <name evidence="2" type="ORF">OJ1439_F07.7</name>
    <name evidence="3" type="ORF">OSJNBa0047P18.35</name>
</gene>
<evidence type="ECO:0000256" key="1">
    <source>
        <dbReference type="SAM" id="MobiDB-lite"/>
    </source>
</evidence>
<reference evidence="4" key="4">
    <citation type="journal article" date="2008" name="Nucleic Acids Res.">
        <title>The rice annotation project database (RAP-DB): 2008 update.</title>
        <authorList>
            <consortium name="The rice annotation project (RAP)"/>
        </authorList>
    </citation>
    <scope>GENOME REANNOTATION</scope>
    <source>
        <strain evidence="4">cv. Nipponbare</strain>
    </source>
</reference>
<evidence type="ECO:0000313" key="4">
    <source>
        <dbReference type="Proteomes" id="UP000000763"/>
    </source>
</evidence>
<reference evidence="3" key="2">
    <citation type="submission" date="2002-10" db="EMBL/GenBank/DDBJ databases">
        <title>Oryza sativa nipponbare(GA3) genomic DNA, chromosome 9, BAC clone:OSJNBa0047P18.</title>
        <authorList>
            <person name="Sasaki T."/>
            <person name="Matsumoto T."/>
            <person name="Katayose Y."/>
        </authorList>
    </citation>
    <scope>NUCLEOTIDE SEQUENCE</scope>
</reference>
<name>Q651L9_ORYSJ</name>
<evidence type="ECO:0000313" key="2">
    <source>
        <dbReference type="EMBL" id="BAD46354.1"/>
    </source>
</evidence>
<organism evidence="3 4">
    <name type="scientific">Oryza sativa subsp. japonica</name>
    <name type="common">Rice</name>
    <dbReference type="NCBI Taxonomy" id="39947"/>
    <lineage>
        <taxon>Eukaryota</taxon>
        <taxon>Viridiplantae</taxon>
        <taxon>Streptophyta</taxon>
        <taxon>Embryophyta</taxon>
        <taxon>Tracheophyta</taxon>
        <taxon>Spermatophyta</taxon>
        <taxon>Magnoliopsida</taxon>
        <taxon>Liliopsida</taxon>
        <taxon>Poales</taxon>
        <taxon>Poaceae</taxon>
        <taxon>BOP clade</taxon>
        <taxon>Oryzoideae</taxon>
        <taxon>Oryzeae</taxon>
        <taxon>Oryzinae</taxon>
        <taxon>Oryza</taxon>
        <taxon>Oryza sativa</taxon>
    </lineage>
</organism>
<reference evidence="2" key="1">
    <citation type="submission" date="2002-09" db="EMBL/GenBank/DDBJ databases">
        <title>Oryza sativa nipponbare(GA3) genomic DNA, chromosome 9, BAC clone:OJ1439_F07.</title>
        <authorList>
            <person name="Sasaki T."/>
            <person name="Matsumoto T."/>
            <person name="Hattori M."/>
            <person name="Sakaki Y."/>
            <person name="Katayose Y."/>
        </authorList>
    </citation>
    <scope>NUCLEOTIDE SEQUENCE</scope>
</reference>
<reference evidence="4" key="3">
    <citation type="journal article" date="2005" name="Nature">
        <title>The map-based sequence of the rice genome.</title>
        <authorList>
            <consortium name="International rice genome sequencing project (IRGSP)"/>
            <person name="Matsumoto T."/>
            <person name="Wu J."/>
            <person name="Kanamori H."/>
            <person name="Katayose Y."/>
            <person name="Fujisawa M."/>
            <person name="Namiki N."/>
            <person name="Mizuno H."/>
            <person name="Yamamoto K."/>
            <person name="Antonio B.A."/>
            <person name="Baba T."/>
            <person name="Sakata K."/>
            <person name="Nagamura Y."/>
            <person name="Aoki H."/>
            <person name="Arikawa K."/>
            <person name="Arita K."/>
            <person name="Bito T."/>
            <person name="Chiden Y."/>
            <person name="Fujitsuka N."/>
            <person name="Fukunaka R."/>
            <person name="Hamada M."/>
            <person name="Harada C."/>
            <person name="Hayashi A."/>
            <person name="Hijishita S."/>
            <person name="Honda M."/>
            <person name="Hosokawa S."/>
            <person name="Ichikawa Y."/>
            <person name="Idonuma A."/>
            <person name="Iijima M."/>
            <person name="Ikeda M."/>
            <person name="Ikeno M."/>
            <person name="Ito K."/>
            <person name="Ito S."/>
            <person name="Ito T."/>
            <person name="Ito Y."/>
            <person name="Ito Y."/>
            <person name="Iwabuchi A."/>
            <person name="Kamiya K."/>
            <person name="Karasawa W."/>
            <person name="Kurita K."/>
            <person name="Katagiri S."/>
            <person name="Kikuta A."/>
            <person name="Kobayashi H."/>
            <person name="Kobayashi N."/>
            <person name="Machita K."/>
            <person name="Maehara T."/>
            <person name="Masukawa M."/>
            <person name="Mizubayashi T."/>
            <person name="Mukai Y."/>
            <person name="Nagasaki H."/>
            <person name="Nagata Y."/>
            <person name="Naito S."/>
            <person name="Nakashima M."/>
            <person name="Nakama Y."/>
            <person name="Nakamichi Y."/>
            <person name="Nakamura M."/>
            <person name="Meguro A."/>
            <person name="Negishi M."/>
            <person name="Ohta I."/>
            <person name="Ohta T."/>
            <person name="Okamoto M."/>
            <person name="Ono N."/>
            <person name="Saji S."/>
            <person name="Sakaguchi M."/>
            <person name="Sakai K."/>
            <person name="Shibata M."/>
            <person name="Shimokawa T."/>
            <person name="Song J."/>
            <person name="Takazaki Y."/>
            <person name="Terasawa K."/>
            <person name="Tsugane M."/>
            <person name="Tsuji K."/>
            <person name="Ueda S."/>
            <person name="Waki K."/>
            <person name="Yamagata H."/>
            <person name="Yamamoto M."/>
            <person name="Yamamoto S."/>
            <person name="Yamane H."/>
            <person name="Yoshiki S."/>
            <person name="Yoshihara R."/>
            <person name="Yukawa K."/>
            <person name="Zhong H."/>
            <person name="Yano M."/>
            <person name="Yuan Q."/>
            <person name="Ouyang S."/>
            <person name="Liu J."/>
            <person name="Jones K.M."/>
            <person name="Gansberger K."/>
            <person name="Moffat K."/>
            <person name="Hill J."/>
            <person name="Bera J."/>
            <person name="Fadrosh D."/>
            <person name="Jin S."/>
            <person name="Johri S."/>
            <person name="Kim M."/>
            <person name="Overton L."/>
            <person name="Reardon M."/>
            <person name="Tsitrin T."/>
            <person name="Vuong H."/>
            <person name="Weaver B."/>
            <person name="Ciecko A."/>
            <person name="Tallon L."/>
            <person name="Jackson J."/>
            <person name="Pai G."/>
            <person name="Aken S.V."/>
            <person name="Utterback T."/>
            <person name="Reidmuller S."/>
            <person name="Feldblyum T."/>
            <person name="Hsiao J."/>
            <person name="Zismann V."/>
            <person name="Iobst S."/>
            <person name="de Vazeille A.R."/>
            <person name="Buell C.R."/>
            <person name="Ying K."/>
            <person name="Li Y."/>
            <person name="Lu T."/>
            <person name="Huang Y."/>
            <person name="Zhao Q."/>
            <person name="Feng Q."/>
            <person name="Zhang L."/>
            <person name="Zhu J."/>
            <person name="Weng Q."/>
            <person name="Mu J."/>
            <person name="Lu Y."/>
            <person name="Fan D."/>
            <person name="Liu Y."/>
            <person name="Guan J."/>
            <person name="Zhang Y."/>
            <person name="Yu S."/>
            <person name="Liu X."/>
            <person name="Zhang Y."/>
            <person name="Hong G."/>
            <person name="Han B."/>
            <person name="Choisne N."/>
            <person name="Demange N."/>
            <person name="Orjeda G."/>
            <person name="Samain S."/>
            <person name="Cattolico L."/>
            <person name="Pelletier E."/>
            <person name="Couloux A."/>
            <person name="Segurens B."/>
            <person name="Wincker P."/>
            <person name="D'Hont A."/>
            <person name="Scarpelli C."/>
            <person name="Weissenbach J."/>
            <person name="Salanoubat M."/>
            <person name="Quetier F."/>
            <person name="Yu Y."/>
            <person name="Kim H.R."/>
            <person name="Rambo T."/>
            <person name="Currie J."/>
            <person name="Collura K."/>
            <person name="Luo M."/>
            <person name="Yang T."/>
            <person name="Ammiraju J.S.S."/>
            <person name="Engler F."/>
            <person name="Soderlund C."/>
            <person name="Wing R.A."/>
            <person name="Palmer L.E."/>
            <person name="de la Bastide M."/>
            <person name="Spiegel L."/>
            <person name="Nascimento L."/>
            <person name="Zutavern T."/>
            <person name="O'Shaughnessy A."/>
            <person name="Dike S."/>
            <person name="Dedhia N."/>
            <person name="Preston R."/>
            <person name="Balija V."/>
            <person name="McCombie W.R."/>
            <person name="Chow T."/>
            <person name="Chen H."/>
            <person name="Chung M."/>
            <person name="Chen C."/>
            <person name="Shaw J."/>
            <person name="Wu H."/>
            <person name="Hsiao K."/>
            <person name="Chao Y."/>
            <person name="Chu M."/>
            <person name="Cheng C."/>
            <person name="Hour A."/>
            <person name="Lee P."/>
            <person name="Lin S."/>
            <person name="Lin Y."/>
            <person name="Liou J."/>
            <person name="Liu S."/>
            <person name="Hsing Y."/>
            <person name="Raghuvanshi S."/>
            <person name="Mohanty A."/>
            <person name="Bharti A.K."/>
            <person name="Gaur A."/>
            <person name="Gupta V."/>
            <person name="Kumar D."/>
            <person name="Ravi V."/>
            <person name="Vij S."/>
            <person name="Kapur A."/>
            <person name="Khurana P."/>
            <person name="Khurana P."/>
            <person name="Khurana J.P."/>
            <person name="Tyagi A.K."/>
            <person name="Gaikwad K."/>
            <person name="Singh A."/>
            <person name="Dalal V."/>
            <person name="Srivastava S."/>
            <person name="Dixit A."/>
            <person name="Pal A.K."/>
            <person name="Ghazi I.A."/>
            <person name="Yadav M."/>
            <person name="Pandit A."/>
            <person name="Bhargava A."/>
            <person name="Sureshbabu K."/>
            <person name="Batra K."/>
            <person name="Sharma T.R."/>
            <person name="Mohapatra T."/>
            <person name="Singh N.K."/>
            <person name="Messing J."/>
            <person name="Nelson A.B."/>
            <person name="Fuks G."/>
            <person name="Kavchok S."/>
            <person name="Keizer G."/>
            <person name="Linton E."/>
            <person name="Llaca V."/>
            <person name="Song R."/>
            <person name="Tanyolac B."/>
            <person name="Young S."/>
            <person name="Ho-Il K."/>
            <person name="Hahn J.H."/>
            <person name="Sangsakoo G."/>
            <person name="Vanavichit A."/>
            <person name="de Mattos Luiz.A.T."/>
            <person name="Zimmer P.D."/>
            <person name="Malone G."/>
            <person name="Dellagostin O."/>
            <person name="de Oliveira A.C."/>
            <person name="Bevan M."/>
            <person name="Bancroft I."/>
            <person name="Minx P."/>
            <person name="Cordum H."/>
            <person name="Wilson R."/>
            <person name="Cheng Z."/>
            <person name="Jin W."/>
            <person name="Jiang J."/>
            <person name="Leong S.A."/>
            <person name="Iwama H."/>
            <person name="Gojobori T."/>
            <person name="Itoh T."/>
            <person name="Niimura Y."/>
            <person name="Fujii Y."/>
            <person name="Habara T."/>
            <person name="Sakai H."/>
            <person name="Sato Y."/>
            <person name="Wilson G."/>
            <person name="Kumar K."/>
            <person name="McCouch S."/>
            <person name="Juretic N."/>
            <person name="Hoen D."/>
            <person name="Wright S."/>
            <person name="Bruskiewich R."/>
            <person name="Bureau T."/>
            <person name="Miyao A."/>
            <person name="Hirochika H."/>
            <person name="Nishikawa T."/>
            <person name="Kadowaki K."/>
            <person name="Sugiura M."/>
            <person name="Burr B."/>
            <person name="Sasaki T."/>
        </authorList>
    </citation>
    <scope>NUCLEOTIDE SEQUENCE [LARGE SCALE GENOMIC DNA]</scope>
    <source>
        <strain evidence="4">cv. Nipponbare</strain>
    </source>
</reference>
<feature type="region of interest" description="Disordered" evidence="1">
    <location>
        <begin position="39"/>
        <end position="66"/>
    </location>
</feature>
<dbReference type="EMBL" id="AP005864">
    <property type="protein sequence ID" value="BAD46498.1"/>
    <property type="molecule type" value="Genomic_DNA"/>
</dbReference>
<feature type="region of interest" description="Disordered" evidence="1">
    <location>
        <begin position="1"/>
        <end position="24"/>
    </location>
</feature>
<evidence type="ECO:0000313" key="3">
    <source>
        <dbReference type="EMBL" id="BAD46498.1"/>
    </source>
</evidence>
<dbReference type="EMBL" id="AP005681">
    <property type="protein sequence ID" value="BAD46354.1"/>
    <property type="molecule type" value="Genomic_DNA"/>
</dbReference>
<dbReference type="Proteomes" id="UP000000763">
    <property type="component" value="Chromosome 9"/>
</dbReference>
<proteinExistence type="predicted"/>
<feature type="compositionally biased region" description="Low complexity" evidence="1">
    <location>
        <begin position="50"/>
        <end position="66"/>
    </location>
</feature>
<sequence length="186" mass="20290">MLRRIAALRPPPPPQSRRDMHPSPPLLLLRDHAFDGIMDSASRPSTPAVSSCATRTRSTASSTPRLTPRAATALRLEADTIASSLPASIIRIRKLLLLAPPPAHNRLRLRLEHILLLGETRKANLDRMFTSTGRGWDELGGGRRGGAELREEFLGEASDRRANIKADGDYGGDCGHDSGVESLYIE</sequence>